<keyword evidence="2 4" id="KW-0547">Nucleotide-binding</keyword>
<comment type="similarity">
    <text evidence="1 4">Belongs to the heat shock protein 70 family.</text>
</comment>
<dbReference type="GO" id="GO:0140662">
    <property type="term" value="F:ATP-dependent protein folding chaperone"/>
    <property type="evidence" value="ECO:0007669"/>
    <property type="project" value="InterPro"/>
</dbReference>
<evidence type="ECO:0000256" key="3">
    <source>
        <dbReference type="ARBA" id="ARBA00022840"/>
    </source>
</evidence>
<dbReference type="PROSITE" id="PS00329">
    <property type="entry name" value="HSP70_2"/>
    <property type="match status" value="1"/>
</dbReference>
<dbReference type="EMBL" id="JBDFQZ010000002">
    <property type="protein sequence ID" value="KAK9748925.1"/>
    <property type="molecule type" value="Genomic_DNA"/>
</dbReference>
<dbReference type="GO" id="GO:0005524">
    <property type="term" value="F:ATP binding"/>
    <property type="evidence" value="ECO:0007669"/>
    <property type="project" value="UniProtKB-KW"/>
</dbReference>
<dbReference type="FunFam" id="3.30.30.30:FF:000001">
    <property type="entry name" value="heat shock 70 kDa protein-like"/>
    <property type="match status" value="1"/>
</dbReference>
<dbReference type="InterPro" id="IPR013126">
    <property type="entry name" value="Hsp_70_fam"/>
</dbReference>
<comment type="caution">
    <text evidence="5">The sequence shown here is derived from an EMBL/GenBank/DDBJ whole genome shotgun (WGS) entry which is preliminary data.</text>
</comment>
<dbReference type="Gene3D" id="3.30.30.30">
    <property type="match status" value="1"/>
</dbReference>
<dbReference type="Gene3D" id="3.90.640.10">
    <property type="entry name" value="Actin, Chain A, domain 4"/>
    <property type="match status" value="1"/>
</dbReference>
<keyword evidence="6" id="KW-1185">Reference proteome</keyword>
<dbReference type="FunFam" id="2.60.34.10:FF:000012">
    <property type="entry name" value="Heat shock 70 kDa protein"/>
    <property type="match status" value="1"/>
</dbReference>
<proteinExistence type="inferred from homology"/>
<dbReference type="AlphaFoldDB" id="A0AAW1MLP2"/>
<dbReference type="SUPFAM" id="SSF53067">
    <property type="entry name" value="Actin-like ATPase domain"/>
    <property type="match status" value="2"/>
</dbReference>
<dbReference type="InterPro" id="IPR029048">
    <property type="entry name" value="HSP70_C_sf"/>
</dbReference>
<dbReference type="Pfam" id="PF00012">
    <property type="entry name" value="HSP70"/>
    <property type="match status" value="1"/>
</dbReference>
<reference evidence="5" key="1">
    <citation type="submission" date="2024-03" db="EMBL/GenBank/DDBJ databases">
        <title>WGS assembly of Saponaria officinalis var. Norfolk2.</title>
        <authorList>
            <person name="Jenkins J."/>
            <person name="Shu S."/>
            <person name="Grimwood J."/>
            <person name="Barry K."/>
            <person name="Goodstein D."/>
            <person name="Schmutz J."/>
            <person name="Leebens-Mack J."/>
            <person name="Osbourn A."/>
        </authorList>
    </citation>
    <scope>NUCLEOTIDE SEQUENCE [LARGE SCALE GENOMIC DNA]</scope>
    <source>
        <strain evidence="5">JIC</strain>
    </source>
</reference>
<sequence>MKRRGNAEGAVIGIDLGTKYSCVGVWQHDRVHIIQNDQGNNTTPSCVAFNETEFFVGEAAVNQADLNPTNTIFDVKRVIGRRFTDEVVQNDTKLWPFKVLSCPMKDNKPMFVVNYKGEVKHFSAEEISSMVLMKMKKTAEDYLGTEVKGAVITVPAYFNDSQRQATKDAGTIAGLNVMRIISEPTAAAIAYSIEKKAVYGNAKRNVLVFDLGGGTFDVSLVVLDQALFEVKAVSGDTHLGGVDFDNRMVTHFVEQFKLKNNKDMSDNPRSLGRLKAACERVKRTLSAISQTKIDIASLYDGIDFSSDISRARFEQLNMDLFKSCLNPVECCLRDAKMRKGEIDEIVLVGGSTRIPKVQQLLKDFFDGKSLCKSLNGDEAVASGAAIQAAILSGICQNQHHMLVDVTPLSLGVEINEGDFRVVIPRNTRIPTTLERAFTTIADNQTTVRISVYEGEGMKAEHNSLLGSFNLHGITPAPRGLPRIIERFEIDANGILTVTAEDRTSGNTSQMTIVKHNGNLLKDEIESMVKEAKKYMANDTDRSTAKTNLENYIGYVWDILSDSGREIEVGDKKILDDAVNQAMTWLECNPDLSNGHRFVEKLQELKHICKPLLDKMHSVR</sequence>
<evidence type="ECO:0000256" key="2">
    <source>
        <dbReference type="ARBA" id="ARBA00022741"/>
    </source>
</evidence>
<dbReference type="SUPFAM" id="SSF100934">
    <property type="entry name" value="Heat shock protein 70kD (HSP70), C-terminal subdomain"/>
    <property type="match status" value="1"/>
</dbReference>
<dbReference type="InterPro" id="IPR043129">
    <property type="entry name" value="ATPase_NBD"/>
</dbReference>
<organism evidence="5 6">
    <name type="scientific">Saponaria officinalis</name>
    <name type="common">Common soapwort</name>
    <name type="synonym">Lychnis saponaria</name>
    <dbReference type="NCBI Taxonomy" id="3572"/>
    <lineage>
        <taxon>Eukaryota</taxon>
        <taxon>Viridiplantae</taxon>
        <taxon>Streptophyta</taxon>
        <taxon>Embryophyta</taxon>
        <taxon>Tracheophyta</taxon>
        <taxon>Spermatophyta</taxon>
        <taxon>Magnoliopsida</taxon>
        <taxon>eudicotyledons</taxon>
        <taxon>Gunneridae</taxon>
        <taxon>Pentapetalae</taxon>
        <taxon>Caryophyllales</taxon>
        <taxon>Caryophyllaceae</taxon>
        <taxon>Caryophylleae</taxon>
        <taxon>Saponaria</taxon>
    </lineage>
</organism>
<protein>
    <submittedName>
        <fullName evidence="5">Uncharacterized protein</fullName>
    </submittedName>
</protein>
<evidence type="ECO:0000313" key="5">
    <source>
        <dbReference type="EMBL" id="KAK9748925.1"/>
    </source>
</evidence>
<dbReference type="Gene3D" id="2.60.34.10">
    <property type="entry name" value="Substrate Binding Domain Of DNAk, Chain A, domain 1"/>
    <property type="match status" value="1"/>
</dbReference>
<dbReference type="InterPro" id="IPR029047">
    <property type="entry name" value="HSP70_peptide-bd_sf"/>
</dbReference>
<accession>A0AAW1MLP2</accession>
<dbReference type="PROSITE" id="PS01036">
    <property type="entry name" value="HSP70_3"/>
    <property type="match status" value="1"/>
</dbReference>
<keyword evidence="3 4" id="KW-0067">ATP-binding</keyword>
<dbReference type="PRINTS" id="PR00301">
    <property type="entry name" value="HEATSHOCK70"/>
</dbReference>
<gene>
    <name evidence="5" type="ORF">RND81_02G090600</name>
</gene>
<dbReference type="FunFam" id="3.30.420.40:FF:000026">
    <property type="entry name" value="Heat shock protein 70"/>
    <property type="match status" value="1"/>
</dbReference>
<evidence type="ECO:0000256" key="1">
    <source>
        <dbReference type="ARBA" id="ARBA00007381"/>
    </source>
</evidence>
<name>A0AAW1MLP2_SAPOF</name>
<dbReference type="SUPFAM" id="SSF100920">
    <property type="entry name" value="Heat shock protein 70kD (HSP70), peptide-binding domain"/>
    <property type="match status" value="1"/>
</dbReference>
<dbReference type="PANTHER" id="PTHR19375">
    <property type="entry name" value="HEAT SHOCK PROTEIN 70KDA"/>
    <property type="match status" value="1"/>
</dbReference>
<evidence type="ECO:0000256" key="4">
    <source>
        <dbReference type="RuleBase" id="RU003322"/>
    </source>
</evidence>
<dbReference type="FunFam" id="3.90.640.10:FF:000002">
    <property type="entry name" value="Heat shock 70 kDa"/>
    <property type="match status" value="1"/>
</dbReference>
<evidence type="ECO:0000313" key="6">
    <source>
        <dbReference type="Proteomes" id="UP001443914"/>
    </source>
</evidence>
<dbReference type="InterPro" id="IPR018181">
    <property type="entry name" value="Heat_shock_70_CS"/>
</dbReference>
<dbReference type="Gene3D" id="1.20.1270.10">
    <property type="match status" value="1"/>
</dbReference>
<dbReference type="Gene3D" id="3.30.420.40">
    <property type="match status" value="2"/>
</dbReference>
<dbReference type="Proteomes" id="UP001443914">
    <property type="component" value="Unassembled WGS sequence"/>
</dbReference>